<evidence type="ECO:0000256" key="1">
    <source>
        <dbReference type="ARBA" id="ARBA00023015"/>
    </source>
</evidence>
<dbReference type="Gene3D" id="3.40.50.880">
    <property type="match status" value="1"/>
</dbReference>
<gene>
    <name evidence="4" type="ORF">H1R13_14120</name>
</gene>
<proteinExistence type="predicted"/>
<dbReference type="Pfam" id="PF12833">
    <property type="entry name" value="HTH_18"/>
    <property type="match status" value="1"/>
</dbReference>
<reference evidence="4 5" key="1">
    <citation type="submission" date="2020-08" db="EMBL/GenBank/DDBJ databases">
        <title>Whole-Genome Sequence of French Clinical Streptomyces mexicanus Strain Q0842.</title>
        <authorList>
            <person name="Boxberger M."/>
            <person name="La Scola B."/>
        </authorList>
    </citation>
    <scope>NUCLEOTIDE SEQUENCE [LARGE SCALE GENOMIC DNA]</scope>
    <source>
        <strain evidence="4 5">Marseille-Q0842</strain>
    </source>
</reference>
<dbReference type="InterPro" id="IPR029062">
    <property type="entry name" value="Class_I_gatase-like"/>
</dbReference>
<dbReference type="EMBL" id="JACMHY010000005">
    <property type="protein sequence ID" value="MBC2866083.1"/>
    <property type="molecule type" value="Genomic_DNA"/>
</dbReference>
<dbReference type="AlphaFoldDB" id="A0A7X1I3X4"/>
<dbReference type="SUPFAM" id="SSF52317">
    <property type="entry name" value="Class I glutamine amidotransferase-like"/>
    <property type="match status" value="1"/>
</dbReference>
<evidence type="ECO:0000256" key="2">
    <source>
        <dbReference type="ARBA" id="ARBA00023163"/>
    </source>
</evidence>
<dbReference type="SUPFAM" id="SSF46689">
    <property type="entry name" value="Homeodomain-like"/>
    <property type="match status" value="2"/>
</dbReference>
<dbReference type="GO" id="GO:0003700">
    <property type="term" value="F:DNA-binding transcription factor activity"/>
    <property type="evidence" value="ECO:0007669"/>
    <property type="project" value="InterPro"/>
</dbReference>
<evidence type="ECO:0000313" key="5">
    <source>
        <dbReference type="Proteomes" id="UP000517694"/>
    </source>
</evidence>
<dbReference type="Gene3D" id="1.10.10.60">
    <property type="entry name" value="Homeodomain-like"/>
    <property type="match status" value="1"/>
</dbReference>
<sequence length="361" mass="39076">MWRRDEWTAPRLRVRIVQPGSGRASVNRRCPRKKTVSSHVQHRVALLVYDGVKLLDVAGPADVFAEANRLGADYRIVLLSTTGDDVTSSVGIRITVDGTPDSEPAPDTFVVPGGDVYPRTPVGRDLVEAARDLASRSGRVASVCSGAFVLAATGLLDGKRATTHWQVAAELATRCPRAHVEPDAIYVRDGTTYTSAGVTAGIDLALALVEEDHGAELSRNVARALVVYLQRAGGQSQFSPPLQGPPPRSPALRRVLELVQADPAGRHSLAELAQHLNVSPRHLTRLFREELSTTPARYVEAIRFDLAKAFLDQGYTATQAAASAGFPSYESLRRVFARELSISPAAYQRRFGTARRAQAGR</sequence>
<dbReference type="InterPro" id="IPR009057">
    <property type="entry name" value="Homeodomain-like_sf"/>
</dbReference>
<accession>A0A7X1I3X4</accession>
<organism evidence="4 5">
    <name type="scientific">Streptomyces mexicanus</name>
    <dbReference type="NCBI Taxonomy" id="178566"/>
    <lineage>
        <taxon>Bacteria</taxon>
        <taxon>Bacillati</taxon>
        <taxon>Actinomycetota</taxon>
        <taxon>Actinomycetes</taxon>
        <taxon>Kitasatosporales</taxon>
        <taxon>Streptomycetaceae</taxon>
        <taxon>Streptomyces</taxon>
    </lineage>
</organism>
<dbReference type="PROSITE" id="PS01124">
    <property type="entry name" value="HTH_ARAC_FAMILY_2"/>
    <property type="match status" value="1"/>
</dbReference>
<dbReference type="Pfam" id="PF01965">
    <property type="entry name" value="DJ-1_PfpI"/>
    <property type="match status" value="1"/>
</dbReference>
<dbReference type="CDD" id="cd03137">
    <property type="entry name" value="GATase1_AraC_1"/>
    <property type="match status" value="1"/>
</dbReference>
<dbReference type="PANTHER" id="PTHR43130:SF3">
    <property type="entry name" value="HTH-TYPE TRANSCRIPTIONAL REGULATOR RV1931C"/>
    <property type="match status" value="1"/>
</dbReference>
<protein>
    <submittedName>
        <fullName evidence="4">GlxA family transcriptional regulator</fullName>
    </submittedName>
</protein>
<evidence type="ECO:0000259" key="3">
    <source>
        <dbReference type="PROSITE" id="PS01124"/>
    </source>
</evidence>
<keyword evidence="1" id="KW-0805">Transcription regulation</keyword>
<feature type="domain" description="HTH araC/xylS-type" evidence="3">
    <location>
        <begin position="253"/>
        <end position="350"/>
    </location>
</feature>
<dbReference type="SMART" id="SM00342">
    <property type="entry name" value="HTH_ARAC"/>
    <property type="match status" value="1"/>
</dbReference>
<dbReference type="GO" id="GO:0043565">
    <property type="term" value="F:sequence-specific DNA binding"/>
    <property type="evidence" value="ECO:0007669"/>
    <property type="project" value="InterPro"/>
</dbReference>
<dbReference type="PANTHER" id="PTHR43130">
    <property type="entry name" value="ARAC-FAMILY TRANSCRIPTIONAL REGULATOR"/>
    <property type="match status" value="1"/>
</dbReference>
<evidence type="ECO:0000313" key="4">
    <source>
        <dbReference type="EMBL" id="MBC2866083.1"/>
    </source>
</evidence>
<comment type="caution">
    <text evidence="4">The sequence shown here is derived from an EMBL/GenBank/DDBJ whole genome shotgun (WGS) entry which is preliminary data.</text>
</comment>
<keyword evidence="5" id="KW-1185">Reference proteome</keyword>
<keyword evidence="2" id="KW-0804">Transcription</keyword>
<dbReference type="InterPro" id="IPR002818">
    <property type="entry name" value="DJ-1/PfpI"/>
</dbReference>
<dbReference type="Proteomes" id="UP000517694">
    <property type="component" value="Unassembled WGS sequence"/>
</dbReference>
<dbReference type="InterPro" id="IPR052158">
    <property type="entry name" value="INH-QAR"/>
</dbReference>
<name>A0A7X1I3X4_9ACTN</name>
<dbReference type="OrthoDB" id="3992151at2"/>
<dbReference type="InterPro" id="IPR018060">
    <property type="entry name" value="HTH_AraC"/>
</dbReference>